<evidence type="ECO:0000313" key="3">
    <source>
        <dbReference type="Proteomes" id="UP001197247"/>
    </source>
</evidence>
<comment type="caution">
    <text evidence="2">The sequence shown here is derived from an EMBL/GenBank/DDBJ whole genome shotgun (WGS) entry which is preliminary data.</text>
</comment>
<dbReference type="InterPro" id="IPR001763">
    <property type="entry name" value="Rhodanese-like_dom"/>
</dbReference>
<dbReference type="SUPFAM" id="SSF69572">
    <property type="entry name" value="Activating enzymes of the ubiquitin-like proteins"/>
    <property type="match status" value="1"/>
</dbReference>
<protein>
    <submittedName>
        <fullName evidence="2">Molybdopterin-synthase adenylyltransferase MoeB</fullName>
    </submittedName>
</protein>
<dbReference type="Gene3D" id="3.40.250.10">
    <property type="entry name" value="Rhodanese-like domain"/>
    <property type="match status" value="1"/>
</dbReference>
<dbReference type="PANTHER" id="PTHR10953:SF102">
    <property type="entry name" value="ADENYLYLTRANSFERASE AND SULFURTRANSFERASE MOCS3"/>
    <property type="match status" value="1"/>
</dbReference>
<dbReference type="InterPro" id="IPR036873">
    <property type="entry name" value="Rhodanese-like_dom_sf"/>
</dbReference>
<evidence type="ECO:0000259" key="1">
    <source>
        <dbReference type="PROSITE" id="PS50206"/>
    </source>
</evidence>
<dbReference type="Proteomes" id="UP001197247">
    <property type="component" value="Unassembled WGS sequence"/>
</dbReference>
<evidence type="ECO:0000313" key="2">
    <source>
        <dbReference type="EMBL" id="MBT0768425.1"/>
    </source>
</evidence>
<proteinExistence type="predicted"/>
<dbReference type="Pfam" id="PF00581">
    <property type="entry name" value="Rhodanese"/>
    <property type="match status" value="1"/>
</dbReference>
<dbReference type="GO" id="GO:0016779">
    <property type="term" value="F:nucleotidyltransferase activity"/>
    <property type="evidence" value="ECO:0007669"/>
    <property type="project" value="UniProtKB-KW"/>
</dbReference>
<dbReference type="SMART" id="SM00450">
    <property type="entry name" value="RHOD"/>
    <property type="match status" value="1"/>
</dbReference>
<feature type="domain" description="Rhodanese" evidence="1">
    <location>
        <begin position="269"/>
        <end position="348"/>
    </location>
</feature>
<accession>A0ABS5TBH5</accession>
<dbReference type="NCBIfam" id="NF004281">
    <property type="entry name" value="PRK05690.1"/>
    <property type="match status" value="1"/>
</dbReference>
<dbReference type="EMBL" id="JAHBAY010000002">
    <property type="protein sequence ID" value="MBT0768425.1"/>
    <property type="molecule type" value="Genomic_DNA"/>
</dbReference>
<dbReference type="CDD" id="cd00158">
    <property type="entry name" value="RHOD"/>
    <property type="match status" value="1"/>
</dbReference>
<keyword evidence="3" id="KW-1185">Reference proteome</keyword>
<sequence length="349" mass="37478">MTVTPQAEQRYSRHLLLPEIGASGQQRLQEASVLLIGLGGLGSPALAYLAAAGVGTIGLLDDDRVEESNLQRQVIHRQEDLGRLKVDSAADAAARLNPLITVRRHPQRLTAANAAGLFAEYDLVIDGSDNFDTRYLVNDACEQTRTPWVWGAVLRFEGQVSTFWPGRGPVYRDLFPRPAPPGRAPSCAEAGVLGGVCGIIGSILATEAVKILTGSGESLLGRVLLLDTLAWTWRVLRLRPDPDRPPAPAPVTALTAAELAARLRDRREGNGDFVLIDVRDPEEHSAGTIPGALSIPLADLGSAYLPPDLPIVVHCASGVRSEQAVRLLRERGLREVSHLAGGFRSWLGC</sequence>
<dbReference type="RefSeq" id="WP_214154720.1">
    <property type="nucleotide sequence ID" value="NZ_JAHBAY010000002.1"/>
</dbReference>
<keyword evidence="2" id="KW-0548">Nucleotidyltransferase</keyword>
<dbReference type="InterPro" id="IPR000594">
    <property type="entry name" value="ThiF_NAD_FAD-bd"/>
</dbReference>
<dbReference type="Gene3D" id="3.40.50.720">
    <property type="entry name" value="NAD(P)-binding Rossmann-like Domain"/>
    <property type="match status" value="1"/>
</dbReference>
<organism evidence="2 3">
    <name type="scientific">Kineosporia corallincola</name>
    <dbReference type="NCBI Taxonomy" id="2835133"/>
    <lineage>
        <taxon>Bacteria</taxon>
        <taxon>Bacillati</taxon>
        <taxon>Actinomycetota</taxon>
        <taxon>Actinomycetes</taxon>
        <taxon>Kineosporiales</taxon>
        <taxon>Kineosporiaceae</taxon>
        <taxon>Kineosporia</taxon>
    </lineage>
</organism>
<dbReference type="InterPro" id="IPR045886">
    <property type="entry name" value="ThiF/MoeB/HesA"/>
</dbReference>
<name>A0ABS5TBH5_9ACTN</name>
<reference evidence="2 3" key="1">
    <citation type="submission" date="2021-05" db="EMBL/GenBank/DDBJ databases">
        <title>Kineosporia and Streptomyces sp. nov. two new marine actinobacteria isolated from Coral.</title>
        <authorList>
            <person name="Buangrab K."/>
            <person name="Sutthacheep M."/>
            <person name="Yeemin T."/>
            <person name="Harunari E."/>
            <person name="Igarashi Y."/>
            <person name="Kanchanasin P."/>
            <person name="Tanasupawat S."/>
            <person name="Phongsopitanun W."/>
        </authorList>
    </citation>
    <scope>NUCLEOTIDE SEQUENCE [LARGE SCALE GENOMIC DNA]</scope>
    <source>
        <strain evidence="2 3">J2-2</strain>
    </source>
</reference>
<keyword evidence="2" id="KW-0808">Transferase</keyword>
<dbReference type="Pfam" id="PF00899">
    <property type="entry name" value="ThiF"/>
    <property type="match status" value="1"/>
</dbReference>
<dbReference type="CDD" id="cd00757">
    <property type="entry name" value="ThiF_MoeB_HesA_family"/>
    <property type="match status" value="1"/>
</dbReference>
<dbReference type="InterPro" id="IPR035985">
    <property type="entry name" value="Ubiquitin-activating_enz"/>
</dbReference>
<dbReference type="PROSITE" id="PS50206">
    <property type="entry name" value="RHODANESE_3"/>
    <property type="match status" value="1"/>
</dbReference>
<dbReference type="PANTHER" id="PTHR10953">
    <property type="entry name" value="UBIQUITIN-ACTIVATING ENZYME E1"/>
    <property type="match status" value="1"/>
</dbReference>
<gene>
    <name evidence="2" type="primary">moeB</name>
    <name evidence="2" type="ORF">KIH74_05785</name>
</gene>